<accession>A0ABQ8IV88</accession>
<evidence type="ECO:0000313" key="1">
    <source>
        <dbReference type="EMBL" id="KAH9414226.1"/>
    </source>
</evidence>
<protein>
    <submittedName>
        <fullName evidence="1">Uncharacterized protein</fullName>
    </submittedName>
</protein>
<gene>
    <name evidence="1" type="ORF">DERP_008421</name>
</gene>
<organism evidence="1 2">
    <name type="scientific">Dermatophagoides pteronyssinus</name>
    <name type="common">European house dust mite</name>
    <dbReference type="NCBI Taxonomy" id="6956"/>
    <lineage>
        <taxon>Eukaryota</taxon>
        <taxon>Metazoa</taxon>
        <taxon>Ecdysozoa</taxon>
        <taxon>Arthropoda</taxon>
        <taxon>Chelicerata</taxon>
        <taxon>Arachnida</taxon>
        <taxon>Acari</taxon>
        <taxon>Acariformes</taxon>
        <taxon>Sarcoptiformes</taxon>
        <taxon>Astigmata</taxon>
        <taxon>Psoroptidia</taxon>
        <taxon>Analgoidea</taxon>
        <taxon>Pyroglyphidae</taxon>
        <taxon>Dermatophagoidinae</taxon>
        <taxon>Dermatophagoides</taxon>
    </lineage>
</organism>
<reference evidence="1 2" key="1">
    <citation type="journal article" date="2018" name="J. Allergy Clin. Immunol.">
        <title>High-quality assembly of Dermatophagoides pteronyssinus genome and transcriptome reveals a wide range of novel allergens.</title>
        <authorList>
            <person name="Liu X.Y."/>
            <person name="Yang K.Y."/>
            <person name="Wang M.Q."/>
            <person name="Kwok J.S."/>
            <person name="Zeng X."/>
            <person name="Yang Z."/>
            <person name="Xiao X.J."/>
            <person name="Lau C.P."/>
            <person name="Li Y."/>
            <person name="Huang Z.M."/>
            <person name="Ba J.G."/>
            <person name="Yim A.K."/>
            <person name="Ouyang C.Y."/>
            <person name="Ngai S.M."/>
            <person name="Chan T.F."/>
            <person name="Leung E.L."/>
            <person name="Liu L."/>
            <person name="Liu Z.G."/>
            <person name="Tsui S.K."/>
        </authorList>
    </citation>
    <scope>NUCLEOTIDE SEQUENCE [LARGE SCALE GENOMIC DNA]</scope>
    <source>
        <strain evidence="1">Derp</strain>
    </source>
</reference>
<reference evidence="1 2" key="2">
    <citation type="journal article" date="2022" name="Mol. Biol. Evol.">
        <title>Comparative Genomics Reveals Insights into the Divergent Evolution of Astigmatic Mites and Household Pest Adaptations.</title>
        <authorList>
            <person name="Xiong Q."/>
            <person name="Wan A.T."/>
            <person name="Liu X."/>
            <person name="Fung C.S."/>
            <person name="Xiao X."/>
            <person name="Malainual N."/>
            <person name="Hou J."/>
            <person name="Wang L."/>
            <person name="Wang M."/>
            <person name="Yang K.Y."/>
            <person name="Cui Y."/>
            <person name="Leung E.L."/>
            <person name="Nong W."/>
            <person name="Shin S.K."/>
            <person name="Au S.W."/>
            <person name="Jeong K.Y."/>
            <person name="Chew F.T."/>
            <person name="Hui J.H."/>
            <person name="Leung T.F."/>
            <person name="Tungtrongchitr A."/>
            <person name="Zhong N."/>
            <person name="Liu Z."/>
            <person name="Tsui S.K."/>
        </authorList>
    </citation>
    <scope>NUCLEOTIDE SEQUENCE [LARGE SCALE GENOMIC DNA]</scope>
    <source>
        <strain evidence="1">Derp</strain>
    </source>
</reference>
<proteinExistence type="predicted"/>
<comment type="caution">
    <text evidence="1">The sequence shown here is derived from an EMBL/GenBank/DDBJ whole genome shotgun (WGS) entry which is preliminary data.</text>
</comment>
<dbReference type="EMBL" id="NJHN03000112">
    <property type="protein sequence ID" value="KAH9414226.1"/>
    <property type="molecule type" value="Genomic_DNA"/>
</dbReference>
<keyword evidence="2" id="KW-1185">Reference proteome</keyword>
<evidence type="ECO:0000313" key="2">
    <source>
        <dbReference type="Proteomes" id="UP000887458"/>
    </source>
</evidence>
<sequence>MSNIYPSKMSDFFVANPLHQNNDQGRSKSVESDWKNKEIDYIPENTDFRLPMQNNSQKKKIMIL</sequence>
<name>A0ABQ8IV88_DERPT</name>
<dbReference type="Proteomes" id="UP000887458">
    <property type="component" value="Unassembled WGS sequence"/>
</dbReference>